<dbReference type="OrthoDB" id="9761451at2"/>
<dbReference type="KEGG" id="pspi:PS2015_1657"/>
<feature type="transmembrane region" description="Helical" evidence="10">
    <location>
        <begin position="275"/>
        <end position="293"/>
    </location>
</feature>
<feature type="transmembrane region" description="Helical" evidence="10">
    <location>
        <begin position="96"/>
        <end position="114"/>
    </location>
</feature>
<feature type="transmembrane region" description="Helical" evidence="10">
    <location>
        <begin position="41"/>
        <end position="62"/>
    </location>
</feature>
<reference evidence="13 14" key="1">
    <citation type="submission" date="2015-11" db="EMBL/GenBank/DDBJ databases">
        <authorList>
            <person name="Zhang Y."/>
            <person name="Guo Z."/>
        </authorList>
    </citation>
    <scope>NUCLEOTIDE SEQUENCE [LARGE SCALE GENOMIC DNA]</scope>
    <source>
        <strain evidence="13 14">KCTC 32221</strain>
    </source>
</reference>
<keyword evidence="6" id="KW-0201">Cytochrome c-type biogenesis</keyword>
<dbReference type="InterPro" id="IPR032523">
    <property type="entry name" value="CcmF_C"/>
</dbReference>
<keyword evidence="3" id="KW-1003">Cell membrane</keyword>
<dbReference type="Pfam" id="PF01578">
    <property type="entry name" value="Cytochrom_C_asm"/>
    <property type="match status" value="1"/>
</dbReference>
<keyword evidence="4" id="KW-0997">Cell inner membrane</keyword>
<dbReference type="PANTHER" id="PTHR43653:SF1">
    <property type="entry name" value="CYTOCHROME C-TYPE BIOGENESIS PROTEIN CCMF"/>
    <property type="match status" value="1"/>
</dbReference>
<keyword evidence="7 10" id="KW-1133">Transmembrane helix</keyword>
<comment type="function">
    <text evidence="9">Required for the biogenesis of c-type cytochromes. Possible subunit of a heme lyase.</text>
</comment>
<feature type="transmembrane region" description="Helical" evidence="10">
    <location>
        <begin position="250"/>
        <end position="266"/>
    </location>
</feature>
<dbReference type="PRINTS" id="PR01411">
    <property type="entry name" value="CCMFBIOGNSIS"/>
</dbReference>
<feature type="domain" description="Cytochrome c assembly protein" evidence="11">
    <location>
        <begin position="89"/>
        <end position="297"/>
    </location>
</feature>
<dbReference type="PANTHER" id="PTHR43653">
    <property type="entry name" value="CYTOCHROME C ASSEMBLY PROTEIN-RELATED"/>
    <property type="match status" value="1"/>
</dbReference>
<evidence type="ECO:0000256" key="3">
    <source>
        <dbReference type="ARBA" id="ARBA00022475"/>
    </source>
</evidence>
<dbReference type="GO" id="GO:0005886">
    <property type="term" value="C:plasma membrane"/>
    <property type="evidence" value="ECO:0007669"/>
    <property type="project" value="UniProtKB-SubCell"/>
</dbReference>
<comment type="subcellular location">
    <subcellularLocation>
        <location evidence="1">Cell inner membrane</location>
        <topology evidence="1">Multi-pass membrane protein</topology>
    </subcellularLocation>
</comment>
<dbReference type="InterPro" id="IPR003567">
    <property type="entry name" value="Cyt_c_biogenesis"/>
</dbReference>
<feature type="transmembrane region" description="Helical" evidence="10">
    <location>
        <begin position="493"/>
        <end position="517"/>
    </location>
</feature>
<feature type="transmembrane region" description="Helical" evidence="10">
    <location>
        <begin position="313"/>
        <end position="332"/>
    </location>
</feature>
<dbReference type="STRING" id="1249552.PS2015_1657"/>
<feature type="transmembrane region" description="Helical" evidence="10">
    <location>
        <begin position="395"/>
        <end position="415"/>
    </location>
</feature>
<evidence type="ECO:0000256" key="10">
    <source>
        <dbReference type="SAM" id="Phobius"/>
    </source>
</evidence>
<dbReference type="InterPro" id="IPR003568">
    <property type="entry name" value="Cyt_c_biogenesis_CcmF"/>
</dbReference>
<name>A0A0S2KDP5_9GAMM</name>
<dbReference type="Pfam" id="PF16327">
    <property type="entry name" value="CcmF_C"/>
    <property type="match status" value="1"/>
</dbReference>
<protein>
    <submittedName>
        <fullName evidence="13">Cytochrome c-type biogenesis protein CcmF</fullName>
    </submittedName>
</protein>
<dbReference type="RefSeq" id="WP_058021756.1">
    <property type="nucleotide sequence ID" value="NZ_CP013189.1"/>
</dbReference>
<evidence type="ECO:0000256" key="4">
    <source>
        <dbReference type="ARBA" id="ARBA00022519"/>
    </source>
</evidence>
<feature type="transmembrane region" description="Helical" evidence="10">
    <location>
        <begin position="617"/>
        <end position="637"/>
    </location>
</feature>
<dbReference type="NCBIfam" id="NF007691">
    <property type="entry name" value="PRK10369.1"/>
    <property type="match status" value="1"/>
</dbReference>
<accession>A0A0S2KDP5</accession>
<dbReference type="PRINTS" id="PR01410">
    <property type="entry name" value="CCBIOGENESIS"/>
</dbReference>
<comment type="similarity">
    <text evidence="2">Belongs to the CcmF/CycK/Ccl1/NrfE/CcsA family.</text>
</comment>
<keyword evidence="8 10" id="KW-0472">Membrane</keyword>
<evidence type="ECO:0000256" key="8">
    <source>
        <dbReference type="ARBA" id="ARBA00023136"/>
    </source>
</evidence>
<dbReference type="InterPro" id="IPR002541">
    <property type="entry name" value="Cyt_c_assembly"/>
</dbReference>
<evidence type="ECO:0000256" key="6">
    <source>
        <dbReference type="ARBA" id="ARBA00022748"/>
    </source>
</evidence>
<organism evidence="13 14">
    <name type="scientific">Pseudohongiella spirulinae</name>
    <dbReference type="NCBI Taxonomy" id="1249552"/>
    <lineage>
        <taxon>Bacteria</taxon>
        <taxon>Pseudomonadati</taxon>
        <taxon>Pseudomonadota</taxon>
        <taxon>Gammaproteobacteria</taxon>
        <taxon>Pseudomonadales</taxon>
        <taxon>Pseudohongiellaceae</taxon>
        <taxon>Pseudohongiella</taxon>
    </lineage>
</organism>
<dbReference type="Proteomes" id="UP000065641">
    <property type="component" value="Chromosome"/>
</dbReference>
<keyword evidence="14" id="KW-1185">Reference proteome</keyword>
<sequence length="666" mass="72782">MIPELGNFALILAFCLSIILGTVPMIGAARNNVLWMSLARPLTAGVFVFLSISLVILGYSFVTDDFSVQFVANHSNTTLPLQYKITAVWGGHEGSFLFWTWMLGGWMLAVAIFSKSVPEEFIARVLAIMGLICVGYTLFMLATSNPFDRVLPLAPADGADLNAALQDFAFIVHPPSLYMGYVGFSVVFAFAIAALLSGRLDAAWARWCRPWANVAWAILTLGLSLGSWWAYYELGWGGWWAWDPVENPPLITWLLGAAMIHSLAATEKRGVFKSWTVLLAIMAFASSLLGTFITRSGLLTSVHAFATDPTRGVYILGFLGVIIGGSLVLYAIRAPILKSEFGFGSWSREVFLLANNLILVVASAAILLGTLYPMVYQAVSGGDLISVGPPYFNTIFIPLMGILIVLLGIGPISRWKRTSTAYLRQQLTRVAIAALVLGVAIPVLLTMDVPLGTIGVTVLGLWIMFSMGKDVLNKIANKPSVAEGLKSLPISYWGMQLAHFGFVVTMAGACLTSIYSIERSVLLQAGQQADLGRYTFVFEGTRPVQGPNYIADEATVRVLRDGEYLRNLYPQKQLYTASNTPATKMGIDGRFLRDLFVTLGDPRDSGAWSMTLYVKPFVRWVWLGTLFIAFGGILAVTDKRYRRFKVKQQAETASKSATGQLVGEQS</sequence>
<evidence type="ECO:0000313" key="14">
    <source>
        <dbReference type="Proteomes" id="UP000065641"/>
    </source>
</evidence>
<evidence type="ECO:0000313" key="13">
    <source>
        <dbReference type="EMBL" id="ALO46309.1"/>
    </source>
</evidence>
<feature type="transmembrane region" description="Helical" evidence="10">
    <location>
        <begin position="353"/>
        <end position="375"/>
    </location>
</feature>
<dbReference type="AlphaFoldDB" id="A0A0S2KDP5"/>
<dbReference type="GO" id="GO:0015232">
    <property type="term" value="F:heme transmembrane transporter activity"/>
    <property type="evidence" value="ECO:0007669"/>
    <property type="project" value="InterPro"/>
</dbReference>
<evidence type="ECO:0000256" key="7">
    <source>
        <dbReference type="ARBA" id="ARBA00022989"/>
    </source>
</evidence>
<dbReference type="GO" id="GO:0017004">
    <property type="term" value="P:cytochrome complex assembly"/>
    <property type="evidence" value="ECO:0007669"/>
    <property type="project" value="UniProtKB-KW"/>
</dbReference>
<feature type="transmembrane region" description="Helical" evidence="10">
    <location>
        <begin position="427"/>
        <end position="445"/>
    </location>
</feature>
<dbReference type="EMBL" id="CP013189">
    <property type="protein sequence ID" value="ALO46309.1"/>
    <property type="molecule type" value="Genomic_DNA"/>
</dbReference>
<evidence type="ECO:0000259" key="12">
    <source>
        <dbReference type="Pfam" id="PF16327"/>
    </source>
</evidence>
<proteinExistence type="inferred from homology"/>
<feature type="transmembrane region" description="Helical" evidence="10">
    <location>
        <begin position="210"/>
        <end position="230"/>
    </location>
</feature>
<dbReference type="GO" id="GO:0020037">
    <property type="term" value="F:heme binding"/>
    <property type="evidence" value="ECO:0007669"/>
    <property type="project" value="InterPro"/>
</dbReference>
<dbReference type="PATRIC" id="fig|1249552.3.peg.1662"/>
<evidence type="ECO:0000256" key="2">
    <source>
        <dbReference type="ARBA" id="ARBA00009186"/>
    </source>
</evidence>
<feature type="transmembrane region" description="Helical" evidence="10">
    <location>
        <begin position="121"/>
        <end position="142"/>
    </location>
</feature>
<dbReference type="NCBIfam" id="TIGR00353">
    <property type="entry name" value="nrfE"/>
    <property type="match status" value="1"/>
</dbReference>
<feature type="transmembrane region" description="Helical" evidence="10">
    <location>
        <begin position="178"/>
        <end position="198"/>
    </location>
</feature>
<feature type="transmembrane region" description="Helical" evidence="10">
    <location>
        <begin position="6"/>
        <end position="29"/>
    </location>
</feature>
<keyword evidence="5 10" id="KW-0812">Transmembrane</keyword>
<evidence type="ECO:0000256" key="9">
    <source>
        <dbReference type="ARBA" id="ARBA00037230"/>
    </source>
</evidence>
<evidence type="ECO:0000259" key="11">
    <source>
        <dbReference type="Pfam" id="PF01578"/>
    </source>
</evidence>
<gene>
    <name evidence="13" type="ORF">PS2015_1657</name>
</gene>
<evidence type="ECO:0000256" key="5">
    <source>
        <dbReference type="ARBA" id="ARBA00022692"/>
    </source>
</evidence>
<evidence type="ECO:0000256" key="1">
    <source>
        <dbReference type="ARBA" id="ARBA00004429"/>
    </source>
</evidence>
<feature type="domain" description="Cytochrome c-type biogenesis protein CcmF C-terminal" evidence="12">
    <location>
        <begin position="316"/>
        <end position="639"/>
    </location>
</feature>